<dbReference type="CDD" id="cd00761">
    <property type="entry name" value="Glyco_tranf_GTA_type"/>
    <property type="match status" value="1"/>
</dbReference>
<feature type="transmembrane region" description="Helical" evidence="1">
    <location>
        <begin position="246"/>
        <end position="266"/>
    </location>
</feature>
<dbReference type="GO" id="GO:0016757">
    <property type="term" value="F:glycosyltransferase activity"/>
    <property type="evidence" value="ECO:0007669"/>
    <property type="project" value="UniProtKB-KW"/>
</dbReference>
<dbReference type="PANTHER" id="PTHR22916">
    <property type="entry name" value="GLYCOSYLTRANSFERASE"/>
    <property type="match status" value="1"/>
</dbReference>
<reference evidence="4" key="1">
    <citation type="journal article" date="2019" name="Int. J. Syst. Evol. Microbiol.">
        <title>The Global Catalogue of Microorganisms (GCM) 10K type strain sequencing project: providing services to taxonomists for standard genome sequencing and annotation.</title>
        <authorList>
            <consortium name="The Broad Institute Genomics Platform"/>
            <consortium name="The Broad Institute Genome Sequencing Center for Infectious Disease"/>
            <person name="Wu L."/>
            <person name="Ma J."/>
        </authorList>
    </citation>
    <scope>NUCLEOTIDE SEQUENCE [LARGE SCALE GENOMIC DNA]</scope>
    <source>
        <strain evidence="4">NBRC 103627</strain>
    </source>
</reference>
<evidence type="ECO:0000313" key="4">
    <source>
        <dbReference type="Proteomes" id="UP001596003"/>
    </source>
</evidence>
<evidence type="ECO:0000259" key="2">
    <source>
        <dbReference type="Pfam" id="PF00535"/>
    </source>
</evidence>
<feature type="domain" description="Glycosyltransferase 2-like" evidence="2">
    <location>
        <begin position="7"/>
        <end position="165"/>
    </location>
</feature>
<dbReference type="EC" id="2.4.-.-" evidence="3"/>
<dbReference type="InterPro" id="IPR029044">
    <property type="entry name" value="Nucleotide-diphossugar_trans"/>
</dbReference>
<keyword evidence="4" id="KW-1185">Reference proteome</keyword>
<evidence type="ECO:0000313" key="3">
    <source>
        <dbReference type="EMBL" id="MFC4477160.1"/>
    </source>
</evidence>
<dbReference type="RefSeq" id="WP_379796950.1">
    <property type="nucleotide sequence ID" value="NZ_JBHSFY010000004.1"/>
</dbReference>
<organism evidence="3 4">
    <name type="scientific">Flavobacterium chungangensis</name>
    <dbReference type="NCBI Taxonomy" id="2708132"/>
    <lineage>
        <taxon>Bacteria</taxon>
        <taxon>Pseudomonadati</taxon>
        <taxon>Bacteroidota</taxon>
        <taxon>Flavobacteriia</taxon>
        <taxon>Flavobacteriales</taxon>
        <taxon>Flavobacteriaceae</taxon>
        <taxon>Flavobacterium</taxon>
    </lineage>
</organism>
<evidence type="ECO:0000256" key="1">
    <source>
        <dbReference type="SAM" id="Phobius"/>
    </source>
</evidence>
<dbReference type="SUPFAM" id="SSF53448">
    <property type="entry name" value="Nucleotide-diphospho-sugar transferases"/>
    <property type="match status" value="1"/>
</dbReference>
<keyword evidence="1" id="KW-0812">Transmembrane</keyword>
<gene>
    <name evidence="3" type="ORF">ACFO3N_08800</name>
</gene>
<protein>
    <submittedName>
        <fullName evidence="3">Glycosyltransferase family 2 protein</fullName>
        <ecNumber evidence="3">2.4.-.-</ecNumber>
    </submittedName>
</protein>
<comment type="caution">
    <text evidence="3">The sequence shown here is derived from an EMBL/GenBank/DDBJ whole genome shotgun (WGS) entry which is preliminary data.</text>
</comment>
<accession>A0ABV8ZDG8</accession>
<dbReference type="InterPro" id="IPR001173">
    <property type="entry name" value="Glyco_trans_2-like"/>
</dbReference>
<dbReference type="EMBL" id="JBHSFY010000004">
    <property type="protein sequence ID" value="MFC4477160.1"/>
    <property type="molecule type" value="Genomic_DNA"/>
</dbReference>
<dbReference type="Pfam" id="PF00535">
    <property type="entry name" value="Glycos_transf_2"/>
    <property type="match status" value="1"/>
</dbReference>
<keyword evidence="3" id="KW-0328">Glycosyltransferase</keyword>
<name>A0ABV8ZDG8_9FLAO</name>
<sequence>MIIKKISVAICTYNRPLLLERCIESVLTQNTNYEYEIIVIDNDAKKTAQEIVQKYKARVHYYFQPLKGLSYARNMAVSKATGEFLLFIDDDEYADQNWLKNMINCQKKYKADVVLGKVIYEIPEHFPSYIKKSLFFRRKNRITGENAGINEGYTGNTLVRRKLFELRNPSFLEQFNHTGGEDSDFFNFLLSRQAKIIFSNEAIIYETQDFKRLKASWFYKRGYRSGYNYSNHLFKNNHFFIGCIKWLYSVFGGFMVSFLLIIRMIFSPNKYFIKMLAKLGNQLGKIGYAFRFQIKDY</sequence>
<proteinExistence type="predicted"/>
<keyword evidence="1" id="KW-1133">Transmembrane helix</keyword>
<keyword evidence="3" id="KW-0808">Transferase</keyword>
<dbReference type="Proteomes" id="UP001596003">
    <property type="component" value="Unassembled WGS sequence"/>
</dbReference>
<keyword evidence="1" id="KW-0472">Membrane</keyword>
<dbReference type="Gene3D" id="3.90.550.10">
    <property type="entry name" value="Spore Coat Polysaccharide Biosynthesis Protein SpsA, Chain A"/>
    <property type="match status" value="1"/>
</dbReference>